<proteinExistence type="predicted"/>
<keyword evidence="1" id="KW-0472">Membrane</keyword>
<accession>W0F423</accession>
<organism evidence="2 3">
    <name type="scientific">Niabella soli DSM 19437</name>
    <dbReference type="NCBI Taxonomy" id="929713"/>
    <lineage>
        <taxon>Bacteria</taxon>
        <taxon>Pseudomonadati</taxon>
        <taxon>Bacteroidota</taxon>
        <taxon>Chitinophagia</taxon>
        <taxon>Chitinophagales</taxon>
        <taxon>Chitinophagaceae</taxon>
        <taxon>Niabella</taxon>
    </lineage>
</organism>
<keyword evidence="1" id="KW-1133">Transmembrane helix</keyword>
<dbReference type="STRING" id="929713.NIASO_13545"/>
<dbReference type="Proteomes" id="UP000003586">
    <property type="component" value="Chromosome"/>
</dbReference>
<sequence length="150" mass="17499">MLILVAAWSSTFIDQLYWQWVTRLMKRFNGSHLKFAGKPFHLFPMLKVVYGFSIFVPVAFWLLRNYFKRDWLLHLIIILLLFIASTVLISWAQSSLLPAGCTVCNDGIYTIFYNKVPYDGCFVSSLAIGLFYLLIITFLRFKKRKNRGAL</sequence>
<evidence type="ECO:0000313" key="2">
    <source>
        <dbReference type="EMBL" id="AHF17742.1"/>
    </source>
</evidence>
<name>W0F423_9BACT</name>
<dbReference type="AlphaFoldDB" id="W0F423"/>
<evidence type="ECO:0000256" key="1">
    <source>
        <dbReference type="SAM" id="Phobius"/>
    </source>
</evidence>
<feature type="transmembrane region" description="Helical" evidence="1">
    <location>
        <begin position="71"/>
        <end position="92"/>
    </location>
</feature>
<evidence type="ECO:0000313" key="3">
    <source>
        <dbReference type="Proteomes" id="UP000003586"/>
    </source>
</evidence>
<keyword evidence="3" id="KW-1185">Reference proteome</keyword>
<feature type="transmembrane region" description="Helical" evidence="1">
    <location>
        <begin position="122"/>
        <end position="141"/>
    </location>
</feature>
<feature type="transmembrane region" description="Helical" evidence="1">
    <location>
        <begin position="42"/>
        <end position="64"/>
    </location>
</feature>
<dbReference type="HOGENOM" id="CLU_1738570_0_0_10"/>
<keyword evidence="1" id="KW-0812">Transmembrane</keyword>
<protein>
    <submittedName>
        <fullName evidence="2">Uncharacterized protein</fullName>
    </submittedName>
</protein>
<gene>
    <name evidence="2" type="ORF">NIASO_13545</name>
</gene>
<dbReference type="EMBL" id="CP007035">
    <property type="protein sequence ID" value="AHF17742.1"/>
    <property type="molecule type" value="Genomic_DNA"/>
</dbReference>
<dbReference type="KEGG" id="nso:NIASO_13545"/>
<reference evidence="2 3" key="1">
    <citation type="submission" date="2013-12" db="EMBL/GenBank/DDBJ databases">
        <authorList>
            <consortium name="DOE Joint Genome Institute"/>
            <person name="Eisen J."/>
            <person name="Huntemann M."/>
            <person name="Han J."/>
            <person name="Chen A."/>
            <person name="Kyrpides N."/>
            <person name="Mavromatis K."/>
            <person name="Markowitz V."/>
            <person name="Palaniappan K."/>
            <person name="Ivanova N."/>
            <person name="Schaumberg A."/>
            <person name="Pati A."/>
            <person name="Liolios K."/>
            <person name="Nordberg H.P."/>
            <person name="Cantor M.N."/>
            <person name="Hua S.X."/>
            <person name="Woyke T."/>
        </authorList>
    </citation>
    <scope>NUCLEOTIDE SEQUENCE [LARGE SCALE GENOMIC DNA]</scope>
    <source>
        <strain evidence="3">DSM 19437</strain>
    </source>
</reference>